<evidence type="ECO:0000313" key="3">
    <source>
        <dbReference type="Proteomes" id="UP000241167"/>
    </source>
</evidence>
<dbReference type="OrthoDB" id="8844917at2"/>
<organism evidence="2 3">
    <name type="scientific">Allosphingosinicella deserti</name>
    <dbReference type="NCBI Taxonomy" id="2116704"/>
    <lineage>
        <taxon>Bacteria</taxon>
        <taxon>Pseudomonadati</taxon>
        <taxon>Pseudomonadota</taxon>
        <taxon>Alphaproteobacteria</taxon>
        <taxon>Sphingomonadales</taxon>
        <taxon>Sphingomonadaceae</taxon>
        <taxon>Allosphingosinicella</taxon>
    </lineage>
</organism>
<gene>
    <name evidence="2" type="ORF">C7I55_07695</name>
</gene>
<dbReference type="InterPro" id="IPR025311">
    <property type="entry name" value="DUF4166"/>
</dbReference>
<dbReference type="Proteomes" id="UP000241167">
    <property type="component" value="Unassembled WGS sequence"/>
</dbReference>
<proteinExistence type="predicted"/>
<dbReference type="EMBL" id="PXYI01000002">
    <property type="protein sequence ID" value="PSJ42110.1"/>
    <property type="molecule type" value="Genomic_DNA"/>
</dbReference>
<evidence type="ECO:0000259" key="1">
    <source>
        <dbReference type="Pfam" id="PF13761"/>
    </source>
</evidence>
<name>A0A2P7QVZ7_9SPHN</name>
<dbReference type="RefSeq" id="WP_106512278.1">
    <property type="nucleotide sequence ID" value="NZ_PXYI01000002.1"/>
</dbReference>
<evidence type="ECO:0000313" key="2">
    <source>
        <dbReference type="EMBL" id="PSJ42110.1"/>
    </source>
</evidence>
<feature type="domain" description="DUF4166" evidence="1">
    <location>
        <begin position="43"/>
        <end position="222"/>
    </location>
</feature>
<dbReference type="AlphaFoldDB" id="A0A2P7QVZ7"/>
<dbReference type="Pfam" id="PF13761">
    <property type="entry name" value="DUF4166"/>
    <property type="match status" value="1"/>
</dbReference>
<accession>A0A2P7QVZ7</accession>
<sequence length="232" mass="25140">MTGTCAVTATRSAVPSPATAEAQAALGDIRFRRLVGEDGWDRLPEAVRARFARRAASGRTILYAGSIVEARMSRIGWWLAQAARLVGAPLPLGCDTQVPAVVSVTEDPSTGGQCWTRIYGRARGFPQAIHSAKRFAGPTGLEEYLGLGFGIALVLRVEDGALHFDSDHYFLRCGAFRLRIPAWLAPGHMRVSHADVGDGRFTFVLSLHHPWFGALVHQVGLFHERPELGDAA</sequence>
<comment type="caution">
    <text evidence="2">The sequence shown here is derived from an EMBL/GenBank/DDBJ whole genome shotgun (WGS) entry which is preliminary data.</text>
</comment>
<protein>
    <submittedName>
        <fullName evidence="2">DUF4166 domain-containing protein</fullName>
    </submittedName>
</protein>
<keyword evidence="3" id="KW-1185">Reference proteome</keyword>
<reference evidence="2 3" key="1">
    <citation type="submission" date="2018-03" db="EMBL/GenBank/DDBJ databases">
        <title>The draft genome of Sphingosinicella sp. GL-C-18.</title>
        <authorList>
            <person name="Liu L."/>
            <person name="Li L."/>
            <person name="Liang L."/>
            <person name="Zhang X."/>
            <person name="Wang T."/>
        </authorList>
    </citation>
    <scope>NUCLEOTIDE SEQUENCE [LARGE SCALE GENOMIC DNA]</scope>
    <source>
        <strain evidence="2 3">GL-C-18</strain>
    </source>
</reference>